<dbReference type="AlphaFoldDB" id="A0A316UWG8"/>
<dbReference type="InterPro" id="IPR013529">
    <property type="entry name" value="Glyco_hydro_42_N"/>
</dbReference>
<dbReference type="OrthoDB" id="1657402at2759"/>
<evidence type="ECO:0000259" key="9">
    <source>
        <dbReference type="Pfam" id="PF02449"/>
    </source>
</evidence>
<dbReference type="InterPro" id="IPR013780">
    <property type="entry name" value="Glyco_hydro_b"/>
</dbReference>
<dbReference type="InterPro" id="IPR013738">
    <property type="entry name" value="Beta_galactosidase_Trimer"/>
</dbReference>
<dbReference type="Proteomes" id="UP000245884">
    <property type="component" value="Unassembled WGS sequence"/>
</dbReference>
<dbReference type="Gene3D" id="2.60.40.1180">
    <property type="entry name" value="Golgi alpha-mannosidase II"/>
    <property type="match status" value="1"/>
</dbReference>
<evidence type="ECO:0000256" key="8">
    <source>
        <dbReference type="SAM" id="SignalP"/>
    </source>
</evidence>
<dbReference type="GO" id="GO:0009341">
    <property type="term" value="C:beta-galactosidase complex"/>
    <property type="evidence" value="ECO:0007669"/>
    <property type="project" value="InterPro"/>
</dbReference>
<dbReference type="Pfam" id="PF08532">
    <property type="entry name" value="Glyco_hydro_42M"/>
    <property type="match status" value="1"/>
</dbReference>
<keyword evidence="5" id="KW-0378">Hydrolase</keyword>
<comment type="similarity">
    <text evidence="2">Belongs to the glycosyl hydrolase 42 family.</text>
</comment>
<proteinExistence type="inferred from homology"/>
<dbReference type="InterPro" id="IPR017853">
    <property type="entry name" value="GH"/>
</dbReference>
<accession>A0A316UWG8</accession>
<dbReference type="EMBL" id="KZ819663">
    <property type="protein sequence ID" value="PWN29650.1"/>
    <property type="molecule type" value="Genomic_DNA"/>
</dbReference>
<evidence type="ECO:0000256" key="7">
    <source>
        <dbReference type="ARBA" id="ARBA00023295"/>
    </source>
</evidence>
<protein>
    <recommendedName>
        <fullName evidence="3">beta-galactosidase</fullName>
        <ecNumber evidence="3">3.2.1.23</ecNumber>
    </recommendedName>
</protein>
<dbReference type="InterPro" id="IPR003476">
    <property type="entry name" value="Glyco_hydro_42"/>
</dbReference>
<evidence type="ECO:0000256" key="4">
    <source>
        <dbReference type="ARBA" id="ARBA00022723"/>
    </source>
</evidence>
<keyword evidence="12" id="KW-1185">Reference proteome</keyword>
<dbReference type="InterPro" id="IPR029062">
    <property type="entry name" value="Class_I_gatase-like"/>
</dbReference>
<feature type="signal peptide" evidence="8">
    <location>
        <begin position="1"/>
        <end position="21"/>
    </location>
</feature>
<dbReference type="GeneID" id="37026127"/>
<sequence length="766" mass="85561">MGGFARQTVVLSLAALQLVSGFVVPDTSPFEILAANANVNASASKASSAHWSSSLQMAVDYYPSQWDAKTYWEDDAAKMRQANITHVRIGEFDWALFEPEDGRYDWSILDRSFDLLHRHGLKVILGTPSETPPLWAVKKYDILGWDANRRPRLFGSRHHFSFSSQDYRKLNRRITQALARRYGRHPALSAWQLSNEYGCHSTTRDYSPSAKKAFQKWLKEKYGNIEALNKRQGRVFWSSQFDSFESIDVPTQEVTESNPALRLDFFTFSSDQVISFAKETVDAIRQYSNQPITTNFMGGFVDFDLFKFQQVNQLDFSCLDSYPLGNEQSQPWESDDNKAKYLRTGSPDFQALHFELMREMGNGGKWGVMEQQPGPVNWAAVNPSPLAGMVRLWIHEMFAHGASLANIFRWREVPFAEEQMHAGMLRYDNEEDLAFKEQQEVIAELNQMQEAGLLDAGEGNSSAPTWAKDSGRGHSDIALLYDFTAPWVIEANPQGGTWDTNTFTDFTFVFFQLLSNWHSAIRRLGLDIDVVGPWSDLSKYKLIVAPTLPLIGSELEQRLKKYNGSLIVGPRTASKEGTLSIAAGLPPSAGALRERIPMKIVRVESLPTSTTDQVTNQVDGSSHNVTAWSEWLECSRDGEKANGGVDFVFKGYRDGSPASCKHTTDDGRQTTYIGWFAQQDAMLPLFAKAAADVGIKTLVGTTPSATDLDLGDSVRMIRHGRALYAVNYSPNEHDVKNLPAEASLIFGGVDGDAAKIAPAGVNLYKL</sequence>
<dbReference type="SUPFAM" id="SSF52317">
    <property type="entry name" value="Class I glutamine amidotransferase-like"/>
    <property type="match status" value="1"/>
</dbReference>
<evidence type="ECO:0000313" key="12">
    <source>
        <dbReference type="Proteomes" id="UP000245884"/>
    </source>
</evidence>
<dbReference type="Gene3D" id="3.20.20.80">
    <property type="entry name" value="Glycosidases"/>
    <property type="match status" value="1"/>
</dbReference>
<evidence type="ECO:0000256" key="6">
    <source>
        <dbReference type="ARBA" id="ARBA00022833"/>
    </source>
</evidence>
<keyword evidence="4" id="KW-0479">Metal-binding</keyword>
<comment type="catalytic activity">
    <reaction evidence="1">
        <text>Hydrolysis of terminal non-reducing beta-D-galactose residues in beta-D-galactosides.</text>
        <dbReference type="EC" id="3.2.1.23"/>
    </reaction>
</comment>
<dbReference type="STRING" id="1569628.A0A316UWG8"/>
<evidence type="ECO:0000256" key="5">
    <source>
        <dbReference type="ARBA" id="ARBA00022801"/>
    </source>
</evidence>
<reference evidence="11 12" key="1">
    <citation type="journal article" date="2018" name="Mol. Biol. Evol.">
        <title>Broad Genomic Sampling Reveals a Smut Pathogenic Ancestry of the Fungal Clade Ustilaginomycotina.</title>
        <authorList>
            <person name="Kijpornyongpan T."/>
            <person name="Mondo S.J."/>
            <person name="Barry K."/>
            <person name="Sandor L."/>
            <person name="Lee J."/>
            <person name="Lipzen A."/>
            <person name="Pangilinan J."/>
            <person name="LaButti K."/>
            <person name="Hainaut M."/>
            <person name="Henrissat B."/>
            <person name="Grigoriev I.V."/>
            <person name="Spatafora J.W."/>
            <person name="Aime M.C."/>
        </authorList>
    </citation>
    <scope>NUCLEOTIDE SEQUENCE [LARGE SCALE GENOMIC DNA]</scope>
    <source>
        <strain evidence="11 12">MCA 5214</strain>
    </source>
</reference>
<evidence type="ECO:0000313" key="11">
    <source>
        <dbReference type="EMBL" id="PWN29650.1"/>
    </source>
</evidence>
<name>A0A316UWG8_9BASI</name>
<evidence type="ECO:0000256" key="1">
    <source>
        <dbReference type="ARBA" id="ARBA00001412"/>
    </source>
</evidence>
<dbReference type="SUPFAM" id="SSF51445">
    <property type="entry name" value="(Trans)glycosidases"/>
    <property type="match status" value="1"/>
</dbReference>
<dbReference type="RefSeq" id="XP_025364262.1">
    <property type="nucleotide sequence ID" value="XM_025504304.1"/>
</dbReference>
<evidence type="ECO:0000256" key="3">
    <source>
        <dbReference type="ARBA" id="ARBA00012756"/>
    </source>
</evidence>
<feature type="domain" description="Beta-galactosidase trimerisation" evidence="10">
    <location>
        <begin position="476"/>
        <end position="695"/>
    </location>
</feature>
<dbReference type="Pfam" id="PF02449">
    <property type="entry name" value="Glyco_hydro_42"/>
    <property type="match status" value="1"/>
</dbReference>
<dbReference type="PANTHER" id="PTHR36447">
    <property type="entry name" value="BETA-GALACTOSIDASE GANA"/>
    <property type="match status" value="1"/>
</dbReference>
<dbReference type="GO" id="GO:0005975">
    <property type="term" value="P:carbohydrate metabolic process"/>
    <property type="evidence" value="ECO:0007669"/>
    <property type="project" value="InterPro"/>
</dbReference>
<dbReference type="GO" id="GO:0046872">
    <property type="term" value="F:metal ion binding"/>
    <property type="evidence" value="ECO:0007669"/>
    <property type="project" value="UniProtKB-KW"/>
</dbReference>
<keyword evidence="6" id="KW-0862">Zinc</keyword>
<feature type="chain" id="PRO_5016399307" description="beta-galactosidase" evidence="8">
    <location>
        <begin position="22"/>
        <end position="766"/>
    </location>
</feature>
<dbReference type="PANTHER" id="PTHR36447:SF2">
    <property type="entry name" value="BETA-GALACTOSIDASE YESZ"/>
    <property type="match status" value="1"/>
</dbReference>
<dbReference type="EC" id="3.2.1.23" evidence="3"/>
<gene>
    <name evidence="11" type="ORF">BDZ90DRAFT_217195</name>
</gene>
<feature type="domain" description="Glycoside hydrolase family 42 N-terminal" evidence="9">
    <location>
        <begin position="60"/>
        <end position="447"/>
    </location>
</feature>
<dbReference type="CDD" id="cd03143">
    <property type="entry name" value="A4_beta-galactosidase_middle_domain"/>
    <property type="match status" value="1"/>
</dbReference>
<evidence type="ECO:0000259" key="10">
    <source>
        <dbReference type="Pfam" id="PF08532"/>
    </source>
</evidence>
<dbReference type="Gene3D" id="3.40.50.880">
    <property type="match status" value="1"/>
</dbReference>
<keyword evidence="7" id="KW-0326">Glycosidase</keyword>
<dbReference type="GO" id="GO:0004565">
    <property type="term" value="F:beta-galactosidase activity"/>
    <property type="evidence" value="ECO:0007669"/>
    <property type="project" value="UniProtKB-EC"/>
</dbReference>
<organism evidence="11 12">
    <name type="scientific">Jaminaea rosea</name>
    <dbReference type="NCBI Taxonomy" id="1569628"/>
    <lineage>
        <taxon>Eukaryota</taxon>
        <taxon>Fungi</taxon>
        <taxon>Dikarya</taxon>
        <taxon>Basidiomycota</taxon>
        <taxon>Ustilaginomycotina</taxon>
        <taxon>Exobasidiomycetes</taxon>
        <taxon>Microstromatales</taxon>
        <taxon>Microstromatales incertae sedis</taxon>
        <taxon>Jaminaea</taxon>
    </lineage>
</organism>
<evidence type="ECO:0000256" key="2">
    <source>
        <dbReference type="ARBA" id="ARBA00005940"/>
    </source>
</evidence>
<keyword evidence="8" id="KW-0732">Signal</keyword>